<sequence>MTSELVLSVRLLIMAFENMGKNNVEVQRYIGSINDQERLIDQMDYANFRRILMSDMDHKGILLMRGLTESLEKAADASNSCAETLTVLIIARGA</sequence>
<evidence type="ECO:0000313" key="1">
    <source>
        <dbReference type="EMBL" id="MPM95267.1"/>
    </source>
</evidence>
<gene>
    <name evidence="1" type="ORF">SDC9_142421</name>
</gene>
<comment type="caution">
    <text evidence="1">The sequence shown here is derived from an EMBL/GenBank/DDBJ whole genome shotgun (WGS) entry which is preliminary data.</text>
</comment>
<proteinExistence type="predicted"/>
<dbReference type="EMBL" id="VSSQ01041784">
    <property type="protein sequence ID" value="MPM95267.1"/>
    <property type="molecule type" value="Genomic_DNA"/>
</dbReference>
<accession>A0A645E0S2</accession>
<dbReference type="InterPro" id="IPR038078">
    <property type="entry name" value="PhoU-like_sf"/>
</dbReference>
<dbReference type="AlphaFoldDB" id="A0A645E0S2"/>
<organism evidence="1">
    <name type="scientific">bioreactor metagenome</name>
    <dbReference type="NCBI Taxonomy" id="1076179"/>
    <lineage>
        <taxon>unclassified sequences</taxon>
        <taxon>metagenomes</taxon>
        <taxon>ecological metagenomes</taxon>
    </lineage>
</organism>
<protein>
    <submittedName>
        <fullName evidence="1">Uncharacterized protein</fullName>
    </submittedName>
</protein>
<reference evidence="1" key="1">
    <citation type="submission" date="2019-08" db="EMBL/GenBank/DDBJ databases">
        <authorList>
            <person name="Kucharzyk K."/>
            <person name="Murdoch R.W."/>
            <person name="Higgins S."/>
            <person name="Loffler F."/>
        </authorList>
    </citation>
    <scope>NUCLEOTIDE SEQUENCE</scope>
</reference>
<name>A0A645E0S2_9ZZZZ</name>
<dbReference type="Gene3D" id="1.20.58.220">
    <property type="entry name" value="Phosphate transport system protein phou homolog 2, domain 2"/>
    <property type="match status" value="1"/>
</dbReference>